<dbReference type="SUPFAM" id="SSF56235">
    <property type="entry name" value="N-terminal nucleophile aminohydrolases (Ntn hydrolases)"/>
    <property type="match status" value="1"/>
</dbReference>
<dbReference type="Pfam" id="PF13230">
    <property type="entry name" value="GATase_4"/>
    <property type="match status" value="1"/>
</dbReference>
<dbReference type="PANTHER" id="PTHR43187">
    <property type="entry name" value="GLUTAMINE AMIDOTRANSFERASE DUG3-RELATED"/>
    <property type="match status" value="1"/>
</dbReference>
<accession>A0A0C3EEA0</accession>
<dbReference type="FunFam" id="3.60.20.10:FF:000060">
    <property type="entry name" value="Related to DUG3-probable glutamine amidotransferase"/>
    <property type="match status" value="1"/>
</dbReference>
<reference evidence="3 4" key="1">
    <citation type="submission" date="2014-04" db="EMBL/GenBank/DDBJ databases">
        <authorList>
            <consortium name="DOE Joint Genome Institute"/>
            <person name="Kuo A."/>
            <person name="Kohler A."/>
            <person name="Nagy L.G."/>
            <person name="Floudas D."/>
            <person name="Copeland A."/>
            <person name="Barry K.W."/>
            <person name="Cichocki N."/>
            <person name="Veneault-Fourrey C."/>
            <person name="LaButti K."/>
            <person name="Lindquist E.A."/>
            <person name="Lipzen A."/>
            <person name="Lundell T."/>
            <person name="Morin E."/>
            <person name="Murat C."/>
            <person name="Sun H."/>
            <person name="Tunlid A."/>
            <person name="Henrissat B."/>
            <person name="Grigoriev I.V."/>
            <person name="Hibbett D.S."/>
            <person name="Martin F."/>
            <person name="Nordberg H.P."/>
            <person name="Cantor M.N."/>
            <person name="Hua S.X."/>
        </authorList>
    </citation>
    <scope>NUCLEOTIDE SEQUENCE [LARGE SCALE GENOMIC DNA]</scope>
    <source>
        <strain evidence="3 4">Foug A</strain>
    </source>
</reference>
<protein>
    <recommendedName>
        <fullName evidence="2">Glutamine amidotransferase type-2 domain-containing protein</fullName>
    </recommendedName>
</protein>
<dbReference type="PROSITE" id="PS51278">
    <property type="entry name" value="GATASE_TYPE_2"/>
    <property type="match status" value="1"/>
</dbReference>
<dbReference type="GO" id="GO:0006751">
    <property type="term" value="P:glutathione catabolic process"/>
    <property type="evidence" value="ECO:0007669"/>
    <property type="project" value="TreeGrafter"/>
</dbReference>
<evidence type="ECO:0000313" key="3">
    <source>
        <dbReference type="EMBL" id="KIM66236.1"/>
    </source>
</evidence>
<proteinExistence type="predicted"/>
<reference evidence="4" key="2">
    <citation type="submission" date="2015-01" db="EMBL/GenBank/DDBJ databases">
        <title>Evolutionary Origins and Diversification of the Mycorrhizal Mutualists.</title>
        <authorList>
            <consortium name="DOE Joint Genome Institute"/>
            <consortium name="Mycorrhizal Genomics Consortium"/>
            <person name="Kohler A."/>
            <person name="Kuo A."/>
            <person name="Nagy L.G."/>
            <person name="Floudas D."/>
            <person name="Copeland A."/>
            <person name="Barry K.W."/>
            <person name="Cichocki N."/>
            <person name="Veneault-Fourrey C."/>
            <person name="LaButti K."/>
            <person name="Lindquist E.A."/>
            <person name="Lipzen A."/>
            <person name="Lundell T."/>
            <person name="Morin E."/>
            <person name="Murat C."/>
            <person name="Riley R."/>
            <person name="Ohm R."/>
            <person name="Sun H."/>
            <person name="Tunlid A."/>
            <person name="Henrissat B."/>
            <person name="Grigoriev I.V."/>
            <person name="Hibbett D.S."/>
            <person name="Martin F."/>
        </authorList>
    </citation>
    <scope>NUCLEOTIDE SEQUENCE [LARGE SCALE GENOMIC DNA]</scope>
    <source>
        <strain evidence="4">Foug A</strain>
    </source>
</reference>
<dbReference type="Gene3D" id="3.60.20.10">
    <property type="entry name" value="Glutamine Phosphoribosylpyrophosphate, subunit 1, domain 1"/>
    <property type="match status" value="1"/>
</dbReference>
<gene>
    <name evidence="3" type="ORF">SCLCIDRAFT_14594</name>
</gene>
<dbReference type="InterPro" id="IPR026869">
    <property type="entry name" value="EgtC-like"/>
</dbReference>
<feature type="domain" description="Glutamine amidotransferase type-2" evidence="2">
    <location>
        <begin position="2"/>
        <end position="342"/>
    </location>
</feature>
<dbReference type="InParanoid" id="A0A0C3EEA0"/>
<dbReference type="AlphaFoldDB" id="A0A0C3EEA0"/>
<dbReference type="PANTHER" id="PTHR43187:SF1">
    <property type="entry name" value="GLUTAMINE AMIDOTRANSFERASE DUG3-RELATED"/>
    <property type="match status" value="1"/>
</dbReference>
<dbReference type="STRING" id="1036808.A0A0C3EEA0"/>
<dbReference type="Proteomes" id="UP000053989">
    <property type="component" value="Unassembled WGS sequence"/>
</dbReference>
<evidence type="ECO:0000259" key="2">
    <source>
        <dbReference type="PROSITE" id="PS51278"/>
    </source>
</evidence>
<keyword evidence="1" id="KW-0315">Glutamine amidotransferase</keyword>
<dbReference type="InterPro" id="IPR052373">
    <property type="entry name" value="Gamma-glu_amide_hydrolase"/>
</dbReference>
<dbReference type="GO" id="GO:0061672">
    <property type="term" value="C:glutathione hydrolase complex"/>
    <property type="evidence" value="ECO:0007669"/>
    <property type="project" value="TreeGrafter"/>
</dbReference>
<dbReference type="HOGENOM" id="CLU_042555_4_0_1"/>
<keyword evidence="4" id="KW-1185">Reference proteome</keyword>
<dbReference type="EMBL" id="KN822018">
    <property type="protein sequence ID" value="KIM66236.1"/>
    <property type="molecule type" value="Genomic_DNA"/>
</dbReference>
<name>A0A0C3EEA0_9AGAM</name>
<evidence type="ECO:0000313" key="4">
    <source>
        <dbReference type="Proteomes" id="UP000053989"/>
    </source>
</evidence>
<dbReference type="GO" id="GO:0005737">
    <property type="term" value="C:cytoplasm"/>
    <property type="evidence" value="ECO:0007669"/>
    <property type="project" value="TreeGrafter"/>
</dbReference>
<dbReference type="OrthoDB" id="14446at2759"/>
<dbReference type="CDD" id="cd01908">
    <property type="entry name" value="YafJ"/>
    <property type="match status" value="1"/>
</dbReference>
<organism evidence="3 4">
    <name type="scientific">Scleroderma citrinum Foug A</name>
    <dbReference type="NCBI Taxonomy" id="1036808"/>
    <lineage>
        <taxon>Eukaryota</taxon>
        <taxon>Fungi</taxon>
        <taxon>Dikarya</taxon>
        <taxon>Basidiomycota</taxon>
        <taxon>Agaricomycotina</taxon>
        <taxon>Agaricomycetes</taxon>
        <taxon>Agaricomycetidae</taxon>
        <taxon>Boletales</taxon>
        <taxon>Sclerodermatineae</taxon>
        <taxon>Sclerodermataceae</taxon>
        <taxon>Scleroderma</taxon>
    </lineage>
</organism>
<dbReference type="InterPro" id="IPR017932">
    <property type="entry name" value="GATase_2_dom"/>
</dbReference>
<dbReference type="GO" id="GO:0008242">
    <property type="term" value="F:omega peptidase activity"/>
    <property type="evidence" value="ECO:0007669"/>
    <property type="project" value="TreeGrafter"/>
</dbReference>
<sequence length="342" mass="38055">MCRLVIYKGTSPVQLSHLLTRPCHSIINQAFDSRLRLDHRRPINGDGFGVGWYDTVRDEELGSQPCFFTSVTPAWNNANLIRLAEKIKSPLVFGHVRATTEGSLSLDNCHPFVFGKIMFMHNGGIADFSLIKRSLQSVLSDEIFHTVQGNTDSEWAFALFLSKLPDPHAKSFTTKVLQQAVLDTIATLNNYAEEAGITEECRSSAHFPQPSLMNFCVTDGESVVATRYISSREDEAASLWFSSGTTFSEYMKGGHYKMSKADKRENIIMIASEPLTFEKADWMEIRTNTMVVITPKMNVLQIPIIDKFYVSPSDPAALNRGTDFAAAKGLLSPRNSPASVKC</sequence>
<evidence type="ECO:0000256" key="1">
    <source>
        <dbReference type="ARBA" id="ARBA00022962"/>
    </source>
</evidence>
<dbReference type="InterPro" id="IPR029055">
    <property type="entry name" value="Ntn_hydrolases_N"/>
</dbReference>